<comment type="caution">
    <text evidence="3">Lacks conserved residue(s) required for the propagation of feature annotation.</text>
</comment>
<dbReference type="NCBIfam" id="NF011403">
    <property type="entry name" value="PRK14828.1"/>
    <property type="match status" value="1"/>
</dbReference>
<dbReference type="EMBL" id="JBHTEF010000001">
    <property type="protein sequence ID" value="MFC7581005.1"/>
    <property type="molecule type" value="Genomic_DNA"/>
</dbReference>
<sequence length="254" mass="28831">MAHWNLLYDVYERRLRAELEGSPIPRHVGVILDGNRRWARATGTTASHGHRAGAGKIEEFLEWSEEAGVEIVTLWLLSPDNIVGRDPEELAELNEIIARTVSDLAGRRRWRLRMVGDMSLLDPELSARLQHSAADSADVDGMSVNVAVGYGGRHEIADAVRSYLSEAAAKGQTLEEVALTLTDSDITDHLYMKGQPDPDLVIRTSGEQRLSGFMMWQSEHSEFYFCEAYWPDFRRIDFLRALRSYGQRERRMGR</sequence>
<dbReference type="InterPro" id="IPR001441">
    <property type="entry name" value="UPP_synth-like"/>
</dbReference>
<accession>A0ABW2SLK5</accession>
<feature type="binding site" evidence="3">
    <location>
        <begin position="34"/>
        <end position="37"/>
    </location>
    <ligand>
        <name>substrate</name>
    </ligand>
</feature>
<evidence type="ECO:0000256" key="3">
    <source>
        <dbReference type="HAMAP-Rule" id="MF_01139"/>
    </source>
</evidence>
<proteinExistence type="inferred from homology"/>
<dbReference type="PANTHER" id="PTHR10291">
    <property type="entry name" value="DEHYDRODOLICHYL DIPHOSPHATE SYNTHASE FAMILY MEMBER"/>
    <property type="match status" value="1"/>
</dbReference>
<organism evidence="4 5">
    <name type="scientific">Schaalia naturae</name>
    <dbReference type="NCBI Taxonomy" id="635203"/>
    <lineage>
        <taxon>Bacteria</taxon>
        <taxon>Bacillati</taxon>
        <taxon>Actinomycetota</taxon>
        <taxon>Actinomycetes</taxon>
        <taxon>Actinomycetales</taxon>
        <taxon>Actinomycetaceae</taxon>
        <taxon>Schaalia</taxon>
    </lineage>
</organism>
<keyword evidence="1 3" id="KW-0808">Transferase</keyword>
<feature type="binding site" evidence="3">
    <location>
        <position position="203"/>
    </location>
    <ligand>
        <name>substrate</name>
    </ligand>
</feature>
<name>A0ABW2SLK5_9ACTO</name>
<dbReference type="InterPro" id="IPR018520">
    <property type="entry name" value="UPP_synth-like_CS"/>
</dbReference>
<feature type="active site" description="Proton acceptor" evidence="3">
    <location>
        <position position="81"/>
    </location>
</feature>
<dbReference type="PANTHER" id="PTHR10291:SF43">
    <property type="entry name" value="DEHYDRODOLICHYL DIPHOSPHATE SYNTHASE COMPLEX SUBUNIT DHDDS"/>
    <property type="match status" value="1"/>
</dbReference>
<evidence type="ECO:0000313" key="4">
    <source>
        <dbReference type="EMBL" id="MFC7581005.1"/>
    </source>
</evidence>
<dbReference type="Gene3D" id="3.40.1180.10">
    <property type="entry name" value="Decaprenyl diphosphate synthase-like"/>
    <property type="match status" value="1"/>
</dbReference>
<dbReference type="HAMAP" id="MF_01139">
    <property type="entry name" value="ISPT"/>
    <property type="match status" value="1"/>
</dbReference>
<reference evidence="5" key="1">
    <citation type="journal article" date="2019" name="Int. J. Syst. Evol. Microbiol.">
        <title>The Global Catalogue of Microorganisms (GCM) 10K type strain sequencing project: providing services to taxonomists for standard genome sequencing and annotation.</title>
        <authorList>
            <consortium name="The Broad Institute Genomics Platform"/>
            <consortium name="The Broad Institute Genome Sequencing Center for Infectious Disease"/>
            <person name="Wu L."/>
            <person name="Ma J."/>
        </authorList>
    </citation>
    <scope>NUCLEOTIDE SEQUENCE [LARGE SCALE GENOMIC DNA]</scope>
    <source>
        <strain evidence="5">CCUG 56698</strain>
    </source>
</reference>
<feature type="binding site" evidence="3">
    <location>
        <position position="33"/>
    </location>
    <ligand>
        <name>Mg(2+)</name>
        <dbReference type="ChEBI" id="CHEBI:18420"/>
    </ligand>
</feature>
<dbReference type="RefSeq" id="WP_380973772.1">
    <property type="nucleotide sequence ID" value="NZ_JBHTEF010000001.1"/>
</dbReference>
<comment type="function">
    <text evidence="3">Catalyzes the condensation of isopentenyl diphosphate (IPP) with allylic pyrophosphates generating different type of terpenoids.</text>
</comment>
<dbReference type="InterPro" id="IPR036424">
    <property type="entry name" value="UPP_synth-like_sf"/>
</dbReference>
<comment type="caution">
    <text evidence="4">The sequence shown here is derived from an EMBL/GenBank/DDBJ whole genome shotgun (WGS) entry which is preliminary data.</text>
</comment>
<dbReference type="NCBIfam" id="TIGR00055">
    <property type="entry name" value="uppS"/>
    <property type="match status" value="1"/>
</dbReference>
<dbReference type="EC" id="2.5.1.-" evidence="3"/>
<evidence type="ECO:0000256" key="1">
    <source>
        <dbReference type="ARBA" id="ARBA00022679"/>
    </source>
</evidence>
<feature type="binding site" evidence="3">
    <location>
        <begin position="209"/>
        <end position="211"/>
    </location>
    <ligand>
        <name>substrate</name>
    </ligand>
</feature>
<dbReference type="Proteomes" id="UP001596527">
    <property type="component" value="Unassembled WGS sequence"/>
</dbReference>
<gene>
    <name evidence="4" type="ORF">ACFQWG_07310</name>
</gene>
<dbReference type="CDD" id="cd00475">
    <property type="entry name" value="Cis_IPPS"/>
    <property type="match status" value="1"/>
</dbReference>
<feature type="binding site" evidence="3">
    <location>
        <begin position="78"/>
        <end position="80"/>
    </location>
    <ligand>
        <name>substrate</name>
    </ligand>
</feature>
<protein>
    <recommendedName>
        <fullName evidence="3">Isoprenyl transferase</fullName>
        <ecNumber evidence="3">2.5.1.-</ecNumber>
    </recommendedName>
</protein>
<feature type="binding site" evidence="3">
    <location>
        <position position="85"/>
    </location>
    <ligand>
        <name>substrate</name>
    </ligand>
</feature>
<evidence type="ECO:0000256" key="2">
    <source>
        <dbReference type="ARBA" id="ARBA00038453"/>
    </source>
</evidence>
<keyword evidence="5" id="KW-1185">Reference proteome</keyword>
<dbReference type="GO" id="GO:0016740">
    <property type="term" value="F:transferase activity"/>
    <property type="evidence" value="ECO:0007669"/>
    <property type="project" value="UniProtKB-KW"/>
</dbReference>
<dbReference type="PROSITE" id="PS01066">
    <property type="entry name" value="UPP_SYNTHASE"/>
    <property type="match status" value="1"/>
</dbReference>
<feature type="binding site" evidence="3">
    <location>
        <position position="50"/>
    </location>
    <ligand>
        <name>substrate</name>
    </ligand>
</feature>
<keyword evidence="3" id="KW-0479">Metal-binding</keyword>
<dbReference type="Pfam" id="PF01255">
    <property type="entry name" value="Prenyltransf"/>
    <property type="match status" value="1"/>
</dbReference>
<feature type="binding site" evidence="3">
    <location>
        <position position="222"/>
    </location>
    <ligand>
        <name>Mg(2+)</name>
        <dbReference type="ChEBI" id="CHEBI:18420"/>
    </ligand>
</feature>
<dbReference type="SUPFAM" id="SSF64005">
    <property type="entry name" value="Undecaprenyl diphosphate synthase"/>
    <property type="match status" value="1"/>
</dbReference>
<comment type="subunit">
    <text evidence="3">Homodimer.</text>
</comment>
<evidence type="ECO:0000313" key="5">
    <source>
        <dbReference type="Proteomes" id="UP001596527"/>
    </source>
</evidence>
<feature type="active site" evidence="3">
    <location>
        <position position="33"/>
    </location>
</feature>
<keyword evidence="3" id="KW-0460">Magnesium</keyword>
<comment type="cofactor">
    <cofactor evidence="3">
        <name>Mg(2+)</name>
        <dbReference type="ChEBI" id="CHEBI:18420"/>
    </cofactor>
    <text evidence="3">Binds 2 magnesium ions per subunit.</text>
</comment>
<comment type="similarity">
    <text evidence="2">Belongs to the UPP synthase family. Z-FPP synthase subfamily.</text>
</comment>
<feature type="binding site" evidence="3">
    <location>
        <position position="38"/>
    </location>
    <ligand>
        <name>substrate</name>
    </ligand>
</feature>